<dbReference type="AlphaFoldDB" id="A0A0F7SE42"/>
<feature type="chain" id="PRO_5002521891" evidence="10">
    <location>
        <begin position="22"/>
        <end position="532"/>
    </location>
</feature>
<keyword evidence="6 9" id="KW-0472">Membrane</keyword>
<feature type="transmembrane region" description="Helical" evidence="9">
    <location>
        <begin position="180"/>
        <end position="197"/>
    </location>
</feature>
<feature type="transmembrane region" description="Helical" evidence="9">
    <location>
        <begin position="361"/>
        <end position="385"/>
    </location>
</feature>
<reference evidence="12" key="1">
    <citation type="submission" date="2014-08" db="EMBL/GenBank/DDBJ databases">
        <authorList>
            <person name="Sharma Rahul"/>
            <person name="Thines Marco"/>
        </authorList>
    </citation>
    <scope>NUCLEOTIDE SEQUENCE</scope>
</reference>
<evidence type="ECO:0000256" key="8">
    <source>
        <dbReference type="RuleBase" id="RU003346"/>
    </source>
</evidence>
<feature type="transmembrane region" description="Helical" evidence="9">
    <location>
        <begin position="58"/>
        <end position="78"/>
    </location>
</feature>
<protein>
    <submittedName>
        <fullName evidence="12">Hexose transport-related protein</fullName>
    </submittedName>
</protein>
<feature type="transmembrane region" description="Helical" evidence="9">
    <location>
        <begin position="330"/>
        <end position="349"/>
    </location>
</feature>
<dbReference type="GO" id="GO:0016020">
    <property type="term" value="C:membrane"/>
    <property type="evidence" value="ECO:0007669"/>
    <property type="project" value="UniProtKB-SubCell"/>
</dbReference>
<feature type="transmembrane region" description="Helical" evidence="9">
    <location>
        <begin position="85"/>
        <end position="102"/>
    </location>
</feature>
<comment type="catalytic activity">
    <reaction evidence="7">
        <text>myo-inositol(out) + H(+)(out) = myo-inositol(in) + H(+)(in)</text>
        <dbReference type="Rhea" id="RHEA:60364"/>
        <dbReference type="ChEBI" id="CHEBI:15378"/>
        <dbReference type="ChEBI" id="CHEBI:17268"/>
    </reaction>
</comment>
<proteinExistence type="inferred from homology"/>
<dbReference type="InterPro" id="IPR020846">
    <property type="entry name" value="MFS_dom"/>
</dbReference>
<keyword evidence="4 9" id="KW-0812">Transmembrane</keyword>
<dbReference type="GO" id="GO:0005351">
    <property type="term" value="F:carbohydrate:proton symporter activity"/>
    <property type="evidence" value="ECO:0007669"/>
    <property type="project" value="TreeGrafter"/>
</dbReference>
<dbReference type="PANTHER" id="PTHR48022:SF17">
    <property type="entry name" value="HEXOSE TRANSPORTER"/>
    <property type="match status" value="1"/>
</dbReference>
<name>A0A0F7SE42_PHARH</name>
<feature type="transmembrane region" description="Helical" evidence="9">
    <location>
        <begin position="301"/>
        <end position="323"/>
    </location>
</feature>
<evidence type="ECO:0000256" key="1">
    <source>
        <dbReference type="ARBA" id="ARBA00004141"/>
    </source>
</evidence>
<comment type="similarity">
    <text evidence="2 8">Belongs to the major facilitator superfamily. Sugar transporter (TC 2.A.1.1) family.</text>
</comment>
<dbReference type="InterPro" id="IPR003663">
    <property type="entry name" value="Sugar/inositol_transpt"/>
</dbReference>
<evidence type="ECO:0000259" key="11">
    <source>
        <dbReference type="PROSITE" id="PS50850"/>
    </source>
</evidence>
<keyword evidence="3 8" id="KW-0813">Transport</keyword>
<dbReference type="NCBIfam" id="TIGR00879">
    <property type="entry name" value="SP"/>
    <property type="match status" value="1"/>
</dbReference>
<evidence type="ECO:0000256" key="6">
    <source>
        <dbReference type="ARBA" id="ARBA00023136"/>
    </source>
</evidence>
<feature type="transmembrane region" description="Helical" evidence="9">
    <location>
        <begin position="141"/>
        <end position="160"/>
    </location>
</feature>
<comment type="subcellular location">
    <subcellularLocation>
        <location evidence="1">Membrane</location>
        <topology evidence="1">Multi-pass membrane protein</topology>
    </subcellularLocation>
</comment>
<accession>A0A0F7SE42</accession>
<evidence type="ECO:0000256" key="9">
    <source>
        <dbReference type="SAM" id="Phobius"/>
    </source>
</evidence>
<dbReference type="SUPFAM" id="SSF103473">
    <property type="entry name" value="MFS general substrate transporter"/>
    <property type="match status" value="1"/>
</dbReference>
<keyword evidence="5 9" id="KW-1133">Transmembrane helix</keyword>
<feature type="transmembrane region" description="Helical" evidence="9">
    <location>
        <begin position="262"/>
        <end position="289"/>
    </location>
</feature>
<feature type="domain" description="Major facilitator superfamily (MFS) profile" evidence="11">
    <location>
        <begin position="9"/>
        <end position="454"/>
    </location>
</feature>
<organism evidence="12">
    <name type="scientific">Phaffia rhodozyma</name>
    <name type="common">Yeast</name>
    <name type="synonym">Xanthophyllomyces dendrorhous</name>
    <dbReference type="NCBI Taxonomy" id="264483"/>
    <lineage>
        <taxon>Eukaryota</taxon>
        <taxon>Fungi</taxon>
        <taxon>Dikarya</taxon>
        <taxon>Basidiomycota</taxon>
        <taxon>Agaricomycotina</taxon>
        <taxon>Tremellomycetes</taxon>
        <taxon>Cystofilobasidiales</taxon>
        <taxon>Mrakiaceae</taxon>
        <taxon>Phaffia</taxon>
    </lineage>
</organism>
<dbReference type="PRINTS" id="PR00171">
    <property type="entry name" value="SUGRTRNSPORT"/>
</dbReference>
<sequence length="532" mass="57650">MGKNFTLTLCFFQSLAGLLFGWEQSVISGLMLMPDFKERFGTCTDNGTCAVASQRQSVITGIFSVGCFIGALISGALAGKIGLRNANLFSLILFMAGIAIETSAQNTYAQLVVGRVLTGYSVGCLSGLVPTFQAEACPPKWRGVVTGSFQGCVTLGIFLANVVNKGMNTYKGATSWRVPIAIQLAFGLLLFIGFVFSPESPTYFAKRGETEKCRAAIARLRGTDLDSAETEEFFQNIQVRQQQEAALGDSTYRECFSPNGRILFRTAIGCIIQIGQQVTGINFFFSYGAQFFQNAGLSDPFLVQIILSAVNLAMTFPGMYVMYAVGRRNVMIWGAVVMFIGQIIVGFIGHFLAGESVAGKVLIAFSCVFIAAFACTWGPVAWVVTGETFPTRLAAKCVTIATASNWGMNTIIAFVVPIVTQEDGANLGPMICWVWAGFILAIGVFTFFFVPETKGLSIESIDDLYHARIPAWKSASWNAQRRAEQDAGAHDESVHAHKLKNMVDQPVKIDHKHLPDSGHATPLHNLSPTNSI</sequence>
<keyword evidence="10" id="KW-0732">Signal</keyword>
<feature type="transmembrane region" description="Helical" evidence="9">
    <location>
        <begin position="431"/>
        <end position="450"/>
    </location>
</feature>
<evidence type="ECO:0000256" key="7">
    <source>
        <dbReference type="ARBA" id="ARBA00049119"/>
    </source>
</evidence>
<evidence type="ECO:0000256" key="2">
    <source>
        <dbReference type="ARBA" id="ARBA00010992"/>
    </source>
</evidence>
<dbReference type="InterPro" id="IPR036259">
    <property type="entry name" value="MFS_trans_sf"/>
</dbReference>
<evidence type="ECO:0000256" key="10">
    <source>
        <dbReference type="SAM" id="SignalP"/>
    </source>
</evidence>
<evidence type="ECO:0000256" key="3">
    <source>
        <dbReference type="ARBA" id="ARBA00022448"/>
    </source>
</evidence>
<dbReference type="Pfam" id="PF00083">
    <property type="entry name" value="Sugar_tr"/>
    <property type="match status" value="1"/>
</dbReference>
<feature type="transmembrane region" description="Helical" evidence="9">
    <location>
        <begin position="397"/>
        <end position="419"/>
    </location>
</feature>
<dbReference type="PROSITE" id="PS50850">
    <property type="entry name" value="MFS"/>
    <property type="match status" value="1"/>
</dbReference>
<evidence type="ECO:0000256" key="4">
    <source>
        <dbReference type="ARBA" id="ARBA00022692"/>
    </source>
</evidence>
<evidence type="ECO:0000313" key="12">
    <source>
        <dbReference type="EMBL" id="CDZ96176.1"/>
    </source>
</evidence>
<dbReference type="InterPro" id="IPR005828">
    <property type="entry name" value="MFS_sugar_transport-like"/>
</dbReference>
<evidence type="ECO:0000256" key="5">
    <source>
        <dbReference type="ARBA" id="ARBA00022989"/>
    </source>
</evidence>
<feature type="signal peptide" evidence="10">
    <location>
        <begin position="1"/>
        <end position="21"/>
    </location>
</feature>
<dbReference type="Gene3D" id="1.20.1250.20">
    <property type="entry name" value="MFS general substrate transporter like domains"/>
    <property type="match status" value="1"/>
</dbReference>
<dbReference type="InterPro" id="IPR050360">
    <property type="entry name" value="MFS_Sugar_Transporters"/>
</dbReference>
<feature type="transmembrane region" description="Helical" evidence="9">
    <location>
        <begin position="108"/>
        <end position="129"/>
    </location>
</feature>
<dbReference type="PANTHER" id="PTHR48022">
    <property type="entry name" value="PLASTIDIC GLUCOSE TRANSPORTER 4"/>
    <property type="match status" value="1"/>
</dbReference>
<dbReference type="EMBL" id="LN483116">
    <property type="protein sequence ID" value="CDZ96176.1"/>
    <property type="molecule type" value="Genomic_DNA"/>
</dbReference>